<protein>
    <submittedName>
        <fullName evidence="3">VSP</fullName>
    </submittedName>
</protein>
<feature type="domain" description="EGF-like" evidence="2">
    <location>
        <begin position="269"/>
        <end position="302"/>
    </location>
</feature>
<dbReference type="SUPFAM" id="SSF57184">
    <property type="entry name" value="Growth factor receptor domain"/>
    <property type="match status" value="3"/>
</dbReference>
<dbReference type="OrthoDB" id="18487at2759"/>
<dbReference type="InterPro" id="IPR000742">
    <property type="entry name" value="EGF"/>
</dbReference>
<proteinExistence type="predicted"/>
<reference evidence="3 4" key="1">
    <citation type="journal article" date="2010" name="BMC Genomics">
        <title>Genome analysis and comparative genomics of a Giardia intestinalis assemblage E isolate.</title>
        <authorList>
            <person name="Jerlstrom-Hultqvist J."/>
            <person name="Franzen O."/>
            <person name="Ankarklev J."/>
            <person name="Xu F."/>
            <person name="Nohynkova E."/>
            <person name="Andersson J.O."/>
            <person name="Svard S.G."/>
            <person name="Andersson B."/>
        </authorList>
    </citation>
    <scope>NUCLEOTIDE SEQUENCE [LARGE SCALE GENOMIC DNA]</scope>
    <source>
        <strain evidence="3 4">P15</strain>
    </source>
</reference>
<feature type="domain" description="EGF-like" evidence="2">
    <location>
        <begin position="363"/>
        <end position="393"/>
    </location>
</feature>
<dbReference type="Gene3D" id="2.10.220.10">
    <property type="entry name" value="Hormone Receptor, Insulin-like Growth Factor Receptor 1, Chain A, domain 2"/>
    <property type="match status" value="1"/>
</dbReference>
<feature type="domain" description="EGF-like" evidence="2">
    <location>
        <begin position="542"/>
        <end position="571"/>
    </location>
</feature>
<dbReference type="InterPro" id="IPR005127">
    <property type="entry name" value="Giardia_VSP"/>
</dbReference>
<gene>
    <name evidence="3" type="ORF">GLP15_625</name>
</gene>
<dbReference type="PANTHER" id="PTHR23275:SF100">
    <property type="entry name" value="EGF-LIKE DOMAIN-CONTAINING PROTEIN"/>
    <property type="match status" value="1"/>
</dbReference>
<dbReference type="SMART" id="SM00261">
    <property type="entry name" value="FU"/>
    <property type="match status" value="5"/>
</dbReference>
<organism evidence="3 4">
    <name type="scientific">Giardia intestinalis (strain P15)</name>
    <name type="common">Giardia lamblia</name>
    <dbReference type="NCBI Taxonomy" id="658858"/>
    <lineage>
        <taxon>Eukaryota</taxon>
        <taxon>Metamonada</taxon>
        <taxon>Diplomonadida</taxon>
        <taxon>Hexamitidae</taxon>
        <taxon>Giardiinae</taxon>
        <taxon>Giardia</taxon>
    </lineage>
</organism>
<dbReference type="InterPro" id="IPR006212">
    <property type="entry name" value="Furin_repeat"/>
</dbReference>
<dbReference type="EMBL" id="ACVC01000185">
    <property type="protein sequence ID" value="EFO62362.1"/>
    <property type="molecule type" value="Genomic_DNA"/>
</dbReference>
<dbReference type="AlphaFoldDB" id="E1F591"/>
<dbReference type="VEuPathDB" id="GiardiaDB:GLP15_625"/>
<name>E1F591_GIAIA</name>
<dbReference type="Proteomes" id="UP000008974">
    <property type="component" value="Unassembled WGS sequence"/>
</dbReference>
<sequence>MLLITLWFVLNTFAADCAQKSNTQNCVQGKCEVIGETEICAQCNQGNVPINGECVGAEGAKAKCTTAEGDGNQASDQTCGKCLQQTFMYKGGCYDTTGIIGQTICKTLGGTAGKCEACNADNGFFTNPDATSTIDSCISCGDAAGITIGKDNNAKTYKGVSGCAKCTAPKQLSQAAGTAVAICTECTAELYLKTVAEITSCITIENCNTGFFPMIDKENENKKLCTKCSETNKGGIADCNECIPRTDDPTKGKCTACTGDKKPNLEGTECNVCTGQNCAFCVSGGACEGCSSGFILDGENCVKSDCKTENCKACTDPKAAGEICTECISTHYLTPTSQCVQYCQVLGNYYDGANADNKKTCKECTIANCKECTDKGQCQTCNDGFYKNGGACSPCHESCKTCSAGTANDCTECPVEKILKYTGDKGACIPQCVVNAAEASGNCKACELVIEGTKYCSTCSKSDEYPQDGICTVKAARVATCKDGSITSGVCKQCADDYFLMNGGCYEAGRYPGKAVCTAAQVGGTCKATADGYKLDGGTLTACSEGCKTCTSDSICDACKNGYVKVSNSCKACSTGCATCNTNPETCTACLVGYYQSESKCIACDKDDSAIKGISNCLNCVPPSSNTGSVLCYLMKNDGTGGSTNRSGLSTGAIAGIAVAVIVVVGGLIGFLCWWFICRGKA</sequence>
<dbReference type="PANTHER" id="PTHR23275">
    <property type="entry name" value="CABRIOLET.-RELATED"/>
    <property type="match status" value="1"/>
</dbReference>
<dbReference type="Pfam" id="PF03302">
    <property type="entry name" value="VSP"/>
    <property type="match status" value="1"/>
</dbReference>
<feature type="transmembrane region" description="Helical" evidence="1">
    <location>
        <begin position="653"/>
        <end position="677"/>
    </location>
</feature>
<keyword evidence="1" id="KW-0472">Membrane</keyword>
<dbReference type="SMART" id="SM00181">
    <property type="entry name" value="EGF"/>
    <property type="match status" value="4"/>
</dbReference>
<evidence type="ECO:0000313" key="3">
    <source>
        <dbReference type="EMBL" id="EFO62362.1"/>
    </source>
</evidence>
<keyword evidence="1" id="KW-1133">Transmembrane helix</keyword>
<dbReference type="InterPro" id="IPR052798">
    <property type="entry name" value="Giardia_VSA"/>
</dbReference>
<keyword evidence="1" id="KW-0812">Transmembrane</keyword>
<dbReference type="OMA" id="TENCKAC"/>
<comment type="caution">
    <text evidence="3">The sequence shown here is derived from an EMBL/GenBank/DDBJ whole genome shotgun (WGS) entry which is preliminary data.</text>
</comment>
<accession>E1F591</accession>
<evidence type="ECO:0000313" key="4">
    <source>
        <dbReference type="Proteomes" id="UP000008974"/>
    </source>
</evidence>
<evidence type="ECO:0000256" key="1">
    <source>
        <dbReference type="SAM" id="Phobius"/>
    </source>
</evidence>
<evidence type="ECO:0000259" key="2">
    <source>
        <dbReference type="SMART" id="SM00181"/>
    </source>
</evidence>
<dbReference type="InterPro" id="IPR009030">
    <property type="entry name" value="Growth_fac_rcpt_cys_sf"/>
</dbReference>
<feature type="domain" description="EGF-like" evidence="2">
    <location>
        <begin position="572"/>
        <end position="602"/>
    </location>
</feature>
<dbReference type="CDD" id="cd00064">
    <property type="entry name" value="FU"/>
    <property type="match status" value="1"/>
</dbReference>